<keyword evidence="8" id="KW-0963">Cytoplasm</keyword>
<dbReference type="UniPathway" id="UPA00028">
    <property type="reaction ID" value="UER00005"/>
</dbReference>
<comment type="miscellaneous">
    <text evidence="8">The reaction proceeds by a bi uni uni bi ping pong mechanism.</text>
</comment>
<feature type="binding site" evidence="8">
    <location>
        <position position="61"/>
    </location>
    <ligand>
        <name>beta-alanine</name>
        <dbReference type="ChEBI" id="CHEBI:57966"/>
    </ligand>
</feature>
<evidence type="ECO:0000256" key="5">
    <source>
        <dbReference type="ARBA" id="ARBA00022741"/>
    </source>
</evidence>
<evidence type="ECO:0000256" key="1">
    <source>
        <dbReference type="ARBA" id="ARBA00004990"/>
    </source>
</evidence>
<evidence type="ECO:0000313" key="10">
    <source>
        <dbReference type="Proteomes" id="UP000199580"/>
    </source>
</evidence>
<comment type="subcellular location">
    <subcellularLocation>
        <location evidence="8">Cytoplasm</location>
    </subcellularLocation>
</comment>
<comment type="caution">
    <text evidence="8">Lacks conserved residue(s) required for the propagation of feature annotation.</text>
</comment>
<evidence type="ECO:0000313" key="9">
    <source>
        <dbReference type="EMBL" id="SDJ40664.1"/>
    </source>
</evidence>
<keyword evidence="5 8" id="KW-0547">Nucleotide-binding</keyword>
<dbReference type="PANTHER" id="PTHR21299:SF1">
    <property type="entry name" value="PANTOATE--BETA-ALANINE LIGASE"/>
    <property type="match status" value="1"/>
</dbReference>
<dbReference type="GO" id="GO:0005524">
    <property type="term" value="F:ATP binding"/>
    <property type="evidence" value="ECO:0007669"/>
    <property type="project" value="UniProtKB-KW"/>
</dbReference>
<comment type="pathway">
    <text evidence="1 8">Cofactor biosynthesis; (R)-pantothenate biosynthesis; (R)-pantothenate from (R)-pantoate and beta-alanine: step 1/1.</text>
</comment>
<keyword evidence="6 8" id="KW-0067">ATP-binding</keyword>
<evidence type="ECO:0000256" key="3">
    <source>
        <dbReference type="ARBA" id="ARBA00022598"/>
    </source>
</evidence>
<proteinExistence type="inferred from homology"/>
<reference evidence="9 10" key="1">
    <citation type="submission" date="2016-10" db="EMBL/GenBank/DDBJ databases">
        <authorList>
            <person name="de Groot N.N."/>
        </authorList>
    </citation>
    <scope>NUCLEOTIDE SEQUENCE [LARGE SCALE GENOMIC DNA]</scope>
    <source>
        <strain evidence="9 10">CGMCC 1.10076</strain>
    </source>
</reference>
<comment type="function">
    <text evidence="8">Catalyzes the condensation of pantoate with beta-alanine in an ATP-dependent reaction via a pantoyl-adenylate intermediate.</text>
</comment>
<dbReference type="InterPro" id="IPR004821">
    <property type="entry name" value="Cyt_trans-like"/>
</dbReference>
<evidence type="ECO:0000256" key="4">
    <source>
        <dbReference type="ARBA" id="ARBA00022655"/>
    </source>
</evidence>
<dbReference type="NCBIfam" id="TIGR00018">
    <property type="entry name" value="panC"/>
    <property type="match status" value="1"/>
</dbReference>
<feature type="binding site" evidence="8">
    <location>
        <position position="155"/>
    </location>
    <ligand>
        <name>(R)-pantoate</name>
        <dbReference type="ChEBI" id="CHEBI:15980"/>
    </ligand>
</feature>
<comment type="subunit">
    <text evidence="8">Homodimer.</text>
</comment>
<dbReference type="NCBIfam" id="TIGR00125">
    <property type="entry name" value="cyt_tran_rel"/>
    <property type="match status" value="1"/>
</dbReference>
<dbReference type="HAMAP" id="MF_00158">
    <property type="entry name" value="PanC"/>
    <property type="match status" value="1"/>
</dbReference>
<evidence type="ECO:0000256" key="2">
    <source>
        <dbReference type="ARBA" id="ARBA00009256"/>
    </source>
</evidence>
<feature type="binding site" evidence="8">
    <location>
        <position position="61"/>
    </location>
    <ligand>
        <name>(R)-pantoate</name>
        <dbReference type="ChEBI" id="CHEBI:15980"/>
    </ligand>
</feature>
<accession>A0A1G8TGW8</accession>
<dbReference type="Gene3D" id="3.30.1300.10">
    <property type="entry name" value="Pantoate-beta-alanine ligase, C-terminal domain"/>
    <property type="match status" value="1"/>
</dbReference>
<dbReference type="SUPFAM" id="SSF52374">
    <property type="entry name" value="Nucleotidylyl transferase"/>
    <property type="match status" value="1"/>
</dbReference>
<evidence type="ECO:0000256" key="6">
    <source>
        <dbReference type="ARBA" id="ARBA00022840"/>
    </source>
</evidence>
<dbReference type="InterPro" id="IPR014729">
    <property type="entry name" value="Rossmann-like_a/b/a_fold"/>
</dbReference>
<dbReference type="PANTHER" id="PTHR21299">
    <property type="entry name" value="CYTIDYLATE KINASE/PANTOATE-BETA-ALANINE LIGASE"/>
    <property type="match status" value="1"/>
</dbReference>
<feature type="active site" description="Proton donor" evidence="8">
    <location>
        <position position="37"/>
    </location>
</feature>
<evidence type="ECO:0000256" key="8">
    <source>
        <dbReference type="HAMAP-Rule" id="MF_00158"/>
    </source>
</evidence>
<dbReference type="STRING" id="1128970.SAMN04487935_0972"/>
<comment type="similarity">
    <text evidence="2 8">Belongs to the pantothenate synthetase family.</text>
</comment>
<dbReference type="RefSeq" id="WP_091392271.1">
    <property type="nucleotide sequence ID" value="NZ_BKAI01000002.1"/>
</dbReference>
<gene>
    <name evidence="8" type="primary">panC</name>
    <name evidence="9" type="ORF">SAMN04487935_0972</name>
</gene>
<keyword evidence="10" id="KW-1185">Reference proteome</keyword>
<dbReference type="InterPro" id="IPR003721">
    <property type="entry name" value="Pantoate_ligase"/>
</dbReference>
<dbReference type="InterPro" id="IPR042176">
    <property type="entry name" value="Pantoate_ligase_C"/>
</dbReference>
<evidence type="ECO:0000256" key="7">
    <source>
        <dbReference type="ARBA" id="ARBA00048258"/>
    </source>
</evidence>
<dbReference type="CDD" id="cd00560">
    <property type="entry name" value="PanC"/>
    <property type="match status" value="1"/>
</dbReference>
<dbReference type="GO" id="GO:0004592">
    <property type="term" value="F:pantoate-beta-alanine ligase activity"/>
    <property type="evidence" value="ECO:0007669"/>
    <property type="project" value="UniProtKB-UniRule"/>
</dbReference>
<protein>
    <recommendedName>
        <fullName evidence="8">Pantothenate synthetase</fullName>
        <shortName evidence="8">PS</shortName>
        <ecNumber evidence="8">6.3.2.1</ecNumber>
    </recommendedName>
    <alternativeName>
        <fullName evidence="8">Pantoate--beta-alanine ligase</fullName>
    </alternativeName>
    <alternativeName>
        <fullName evidence="8">Pantoate-activating enzyme</fullName>
    </alternativeName>
</protein>
<dbReference type="EC" id="6.3.2.1" evidence="8"/>
<sequence length="282" mass="31881">MLIFSRQADLSAHLKSVSTPNSTIGFVPTMGALHAGHLSLLEESLKNNDFTVISIFVNPTQFNNPEDLEKYPRTLDADVEKIEKLNSDIIVFAPGVADIYEGETVSTHFDYDGLENQMEGKFRTGHFDGVGTIVKRLFEIVKPTNAYFGEKDFQQLQIVKKMVEKHHLPVNVIGCPIFREANGLAMSSRNERLTPEERTNAAVIYKTLKEAKTRFGTESAKQVADWVYSTFEILPGFDLEYFEIADEATLLPFEHKTEGHKYRAFIAVFVNKIRLIDTISLN</sequence>
<dbReference type="EMBL" id="FNEZ01000001">
    <property type="protein sequence ID" value="SDJ40664.1"/>
    <property type="molecule type" value="Genomic_DNA"/>
</dbReference>
<dbReference type="GO" id="GO:0015940">
    <property type="term" value="P:pantothenate biosynthetic process"/>
    <property type="evidence" value="ECO:0007669"/>
    <property type="project" value="UniProtKB-UniRule"/>
</dbReference>
<keyword evidence="4 8" id="KW-0566">Pantothenate biosynthesis</keyword>
<dbReference type="Gene3D" id="3.40.50.620">
    <property type="entry name" value="HUPs"/>
    <property type="match status" value="1"/>
</dbReference>
<dbReference type="Pfam" id="PF02569">
    <property type="entry name" value="Pantoate_ligase"/>
    <property type="match status" value="1"/>
</dbReference>
<name>A0A1G8TGW8_9FLAO</name>
<dbReference type="GO" id="GO:0005829">
    <property type="term" value="C:cytosol"/>
    <property type="evidence" value="ECO:0007669"/>
    <property type="project" value="TreeGrafter"/>
</dbReference>
<feature type="binding site" evidence="8">
    <location>
        <begin position="149"/>
        <end position="152"/>
    </location>
    <ligand>
        <name>ATP</name>
        <dbReference type="ChEBI" id="CHEBI:30616"/>
    </ligand>
</feature>
<keyword evidence="3 8" id="KW-0436">Ligase</keyword>
<feature type="binding site" evidence="8">
    <location>
        <begin position="30"/>
        <end position="37"/>
    </location>
    <ligand>
        <name>ATP</name>
        <dbReference type="ChEBI" id="CHEBI:30616"/>
    </ligand>
</feature>
<comment type="catalytic activity">
    <reaction evidence="7 8">
        <text>(R)-pantoate + beta-alanine + ATP = (R)-pantothenate + AMP + diphosphate + H(+)</text>
        <dbReference type="Rhea" id="RHEA:10912"/>
        <dbReference type="ChEBI" id="CHEBI:15378"/>
        <dbReference type="ChEBI" id="CHEBI:15980"/>
        <dbReference type="ChEBI" id="CHEBI:29032"/>
        <dbReference type="ChEBI" id="CHEBI:30616"/>
        <dbReference type="ChEBI" id="CHEBI:33019"/>
        <dbReference type="ChEBI" id="CHEBI:57966"/>
        <dbReference type="ChEBI" id="CHEBI:456215"/>
        <dbReference type="EC" id="6.3.2.1"/>
    </reaction>
</comment>
<feature type="binding site" evidence="8">
    <location>
        <begin position="186"/>
        <end position="189"/>
    </location>
    <ligand>
        <name>ATP</name>
        <dbReference type="ChEBI" id="CHEBI:30616"/>
    </ligand>
</feature>
<organism evidence="9 10">
    <name type="scientific">Flavobacterium noncentrifugens</name>
    <dbReference type="NCBI Taxonomy" id="1128970"/>
    <lineage>
        <taxon>Bacteria</taxon>
        <taxon>Pseudomonadati</taxon>
        <taxon>Bacteroidota</taxon>
        <taxon>Flavobacteriia</taxon>
        <taxon>Flavobacteriales</taxon>
        <taxon>Flavobacteriaceae</taxon>
        <taxon>Flavobacterium</taxon>
    </lineage>
</organism>
<dbReference type="AlphaFoldDB" id="A0A1G8TGW8"/>
<dbReference type="OrthoDB" id="9773087at2"/>
<dbReference type="Proteomes" id="UP000199580">
    <property type="component" value="Unassembled WGS sequence"/>
</dbReference>